<comment type="similarity">
    <text evidence="1">Belongs to the DNA mismatch repair MutS family.</text>
</comment>
<organism evidence="9 10">
    <name type="scientific">candidate division WWE3 bacterium</name>
    <dbReference type="NCBI Taxonomy" id="2053526"/>
    <lineage>
        <taxon>Bacteria</taxon>
        <taxon>Katanobacteria</taxon>
    </lineage>
</organism>
<dbReference type="GO" id="GO:0005524">
    <property type="term" value="F:ATP binding"/>
    <property type="evidence" value="ECO:0007669"/>
    <property type="project" value="UniProtKB-KW"/>
</dbReference>
<protein>
    <submittedName>
        <fullName evidence="9">DNA mismatch repair protein MutS</fullName>
    </submittedName>
</protein>
<evidence type="ECO:0000313" key="10">
    <source>
        <dbReference type="Proteomes" id="UP000699691"/>
    </source>
</evidence>
<dbReference type="NCBIfam" id="NF003810">
    <property type="entry name" value="PRK05399.1"/>
    <property type="match status" value="1"/>
</dbReference>
<keyword evidence="2" id="KW-0547">Nucleotide-binding</keyword>
<comment type="caution">
    <text evidence="9">The sequence shown here is derived from an EMBL/GenBank/DDBJ whole genome shotgun (WGS) entry which is preliminary data.</text>
</comment>
<sequence>MPELEFETPMMQQYAEIKEGYPDALLFFRLGDFYELFMEDAQIGAEVLDITLTARDKGRDGRIPMCGVPFHSVDSYIGRLVHAGYKVAVCEQVSDADGSGIVEREVVRVITPGTILDENAVPGNEPNFLMILDMPISSKDQVAGVALVDIGTTQFIVTEVNVAPFSKELENLIAKFSPKECVLSQSSYDNGRLLSRLRQFSHLNMYPFPNWDTFAQKPGEILKDAFTVSSVESLGLKDNHKAQQVAAVAVGYLQETQKGKVKHLSFPQLYYPTEFVEMDRNTIFNLELFHTIREGEREGSLLWLLDETKTAMGGRMLRDWLARPSRSIDELQARLDVVEYFSDHYSQRTVAQELLENVQDIERILGRLNVGTGNARDLSGLRQSLIAIEELISFLTDENEKLFQAVAQSYTDQVREVKQRIQEAIKDEPAAQMRDGGMIRDGFSSQLDDLRSISSQGKEYLDNYLESQKKATGISNLKIDSNKVFGFYLEVSKSHIAKVPDSYIRKQTLVNAERYITQELKEYEEKVFSAQDKIVALEYELVQQVIEYVIARTKPIIATSRQVARLDVLVGFSELAQRNGYVRPDINDGT</sequence>
<reference evidence="9" key="1">
    <citation type="submission" date="2020-04" db="EMBL/GenBank/DDBJ databases">
        <authorList>
            <person name="Zhang T."/>
        </authorList>
    </citation>
    <scope>NUCLEOTIDE SEQUENCE</scope>
    <source>
        <strain evidence="9">HKST-UBA02</strain>
    </source>
</reference>
<dbReference type="Pfam" id="PF01624">
    <property type="entry name" value="MutS_I"/>
    <property type="match status" value="1"/>
</dbReference>
<dbReference type="AlphaFoldDB" id="A0A955LVX6"/>
<dbReference type="FunFam" id="1.10.1420.10:FF:000001">
    <property type="entry name" value="DNA mismatch repair protein MutS"/>
    <property type="match status" value="1"/>
</dbReference>
<evidence type="ECO:0000256" key="3">
    <source>
        <dbReference type="ARBA" id="ARBA00022763"/>
    </source>
</evidence>
<comment type="function">
    <text evidence="7">This protein is involved in the repair of mismatches in DNA. It is possible that it carries out the mismatch recognition step. This protein has a weak ATPase activity.</text>
</comment>
<dbReference type="InterPro" id="IPR036678">
    <property type="entry name" value="MutS_con_dom_sf"/>
</dbReference>
<dbReference type="SUPFAM" id="SSF53150">
    <property type="entry name" value="DNA repair protein MutS, domain II"/>
    <property type="match status" value="1"/>
</dbReference>
<keyword evidence="4" id="KW-0067">ATP-binding</keyword>
<evidence type="ECO:0000259" key="8">
    <source>
        <dbReference type="SMART" id="SM00533"/>
    </source>
</evidence>
<dbReference type="InterPro" id="IPR007861">
    <property type="entry name" value="DNA_mismatch_repair_MutS_clamp"/>
</dbReference>
<keyword evidence="6" id="KW-0234">DNA repair</keyword>
<proteinExistence type="inferred from homology"/>
<dbReference type="InterPro" id="IPR036187">
    <property type="entry name" value="DNA_mismatch_repair_MutS_sf"/>
</dbReference>
<dbReference type="Gene3D" id="1.10.1420.10">
    <property type="match status" value="2"/>
</dbReference>
<dbReference type="SMART" id="SM00533">
    <property type="entry name" value="MUTSd"/>
    <property type="match status" value="1"/>
</dbReference>
<keyword evidence="3" id="KW-0227">DNA damage</keyword>
<evidence type="ECO:0000256" key="2">
    <source>
        <dbReference type="ARBA" id="ARBA00022741"/>
    </source>
</evidence>
<evidence type="ECO:0000256" key="5">
    <source>
        <dbReference type="ARBA" id="ARBA00023125"/>
    </source>
</evidence>
<dbReference type="Gene3D" id="3.40.1170.10">
    <property type="entry name" value="DNA repair protein MutS, domain I"/>
    <property type="match status" value="1"/>
</dbReference>
<dbReference type="Pfam" id="PF05190">
    <property type="entry name" value="MutS_IV"/>
    <property type="match status" value="1"/>
</dbReference>
<dbReference type="PANTHER" id="PTHR11361:SF34">
    <property type="entry name" value="DNA MISMATCH REPAIR PROTEIN MSH1, MITOCHONDRIAL"/>
    <property type="match status" value="1"/>
</dbReference>
<dbReference type="InterPro" id="IPR017261">
    <property type="entry name" value="DNA_mismatch_repair_MutS/MSH"/>
</dbReference>
<dbReference type="SUPFAM" id="SSF55271">
    <property type="entry name" value="DNA repair protein MutS, domain I"/>
    <property type="match status" value="1"/>
</dbReference>
<dbReference type="FunFam" id="3.40.1170.10:FF:000001">
    <property type="entry name" value="DNA mismatch repair protein MutS"/>
    <property type="match status" value="1"/>
</dbReference>
<evidence type="ECO:0000256" key="7">
    <source>
        <dbReference type="ARBA" id="ARBA00024647"/>
    </source>
</evidence>
<dbReference type="InterPro" id="IPR007696">
    <property type="entry name" value="DNA_mismatch_repair_MutS_core"/>
</dbReference>
<dbReference type="InterPro" id="IPR007860">
    <property type="entry name" value="DNA_mmatch_repair_MutS_con_dom"/>
</dbReference>
<gene>
    <name evidence="9" type="primary">mutS</name>
    <name evidence="9" type="ORF">KC573_01550</name>
</gene>
<feature type="domain" description="DNA mismatch repair protein MutS core" evidence="8">
    <location>
        <begin position="296"/>
        <end position="590"/>
    </location>
</feature>
<dbReference type="Pfam" id="PF05192">
    <property type="entry name" value="MutS_III"/>
    <property type="match status" value="1"/>
</dbReference>
<feature type="non-terminal residue" evidence="9">
    <location>
        <position position="590"/>
    </location>
</feature>
<name>A0A955LVX6_UNCKA</name>
<reference evidence="9" key="2">
    <citation type="journal article" date="2021" name="Microbiome">
        <title>Successional dynamics and alternative stable states in a saline activated sludge microbial community over 9 years.</title>
        <authorList>
            <person name="Wang Y."/>
            <person name="Ye J."/>
            <person name="Ju F."/>
            <person name="Liu L."/>
            <person name="Boyd J.A."/>
            <person name="Deng Y."/>
            <person name="Parks D.H."/>
            <person name="Jiang X."/>
            <person name="Yin X."/>
            <person name="Woodcroft B.J."/>
            <person name="Tyson G.W."/>
            <person name="Hugenholtz P."/>
            <person name="Polz M.F."/>
            <person name="Zhang T."/>
        </authorList>
    </citation>
    <scope>NUCLEOTIDE SEQUENCE</scope>
    <source>
        <strain evidence="9">HKST-UBA02</strain>
    </source>
</reference>
<evidence type="ECO:0000256" key="1">
    <source>
        <dbReference type="ARBA" id="ARBA00006271"/>
    </source>
</evidence>
<dbReference type="InterPro" id="IPR007695">
    <property type="entry name" value="DNA_mismatch_repair_MutS-lik_N"/>
</dbReference>
<dbReference type="PIRSF" id="PIRSF037677">
    <property type="entry name" value="DNA_mis_repair_Msh6"/>
    <property type="match status" value="1"/>
</dbReference>
<dbReference type="GO" id="GO:0006298">
    <property type="term" value="P:mismatch repair"/>
    <property type="evidence" value="ECO:0007669"/>
    <property type="project" value="InterPro"/>
</dbReference>
<evidence type="ECO:0000256" key="4">
    <source>
        <dbReference type="ARBA" id="ARBA00022840"/>
    </source>
</evidence>
<dbReference type="Gene3D" id="3.30.420.110">
    <property type="entry name" value="MutS, connector domain"/>
    <property type="match status" value="1"/>
</dbReference>
<dbReference type="SUPFAM" id="SSF48334">
    <property type="entry name" value="DNA repair protein MutS, domain III"/>
    <property type="match status" value="1"/>
</dbReference>
<dbReference type="InterPro" id="IPR016151">
    <property type="entry name" value="DNA_mismatch_repair_MutS_N"/>
</dbReference>
<dbReference type="Pfam" id="PF05188">
    <property type="entry name" value="MutS_II"/>
    <property type="match status" value="1"/>
</dbReference>
<dbReference type="GO" id="GO:0140664">
    <property type="term" value="F:ATP-dependent DNA damage sensor activity"/>
    <property type="evidence" value="ECO:0007669"/>
    <property type="project" value="InterPro"/>
</dbReference>
<evidence type="ECO:0000313" key="9">
    <source>
        <dbReference type="EMBL" id="MCA9397488.1"/>
    </source>
</evidence>
<dbReference type="InterPro" id="IPR045076">
    <property type="entry name" value="MutS"/>
</dbReference>
<dbReference type="EMBL" id="JAGQKY010000049">
    <property type="protein sequence ID" value="MCA9397488.1"/>
    <property type="molecule type" value="Genomic_DNA"/>
</dbReference>
<dbReference type="PANTHER" id="PTHR11361">
    <property type="entry name" value="DNA MISMATCH REPAIR PROTEIN MUTS FAMILY MEMBER"/>
    <property type="match status" value="1"/>
</dbReference>
<keyword evidence="5" id="KW-0238">DNA-binding</keyword>
<accession>A0A955LVX6</accession>
<dbReference type="Proteomes" id="UP000699691">
    <property type="component" value="Unassembled WGS sequence"/>
</dbReference>
<dbReference type="GO" id="GO:0030983">
    <property type="term" value="F:mismatched DNA binding"/>
    <property type="evidence" value="ECO:0007669"/>
    <property type="project" value="InterPro"/>
</dbReference>
<evidence type="ECO:0000256" key="6">
    <source>
        <dbReference type="ARBA" id="ARBA00023204"/>
    </source>
</evidence>
<dbReference type="GO" id="GO:0005829">
    <property type="term" value="C:cytosol"/>
    <property type="evidence" value="ECO:0007669"/>
    <property type="project" value="TreeGrafter"/>
</dbReference>